<dbReference type="SUPFAM" id="SSF50249">
    <property type="entry name" value="Nucleic acid-binding proteins"/>
    <property type="match status" value="1"/>
</dbReference>
<dbReference type="PROSITE" id="PS50886">
    <property type="entry name" value="TRBD"/>
    <property type="match status" value="1"/>
</dbReference>
<evidence type="ECO:0000313" key="9">
    <source>
        <dbReference type="EnsemblPlants" id="AUR62030607-RA:cds"/>
    </source>
</evidence>
<dbReference type="Proteomes" id="UP000596660">
    <property type="component" value="Unplaced"/>
</dbReference>
<evidence type="ECO:0000256" key="2">
    <source>
        <dbReference type="ARBA" id="ARBA00022490"/>
    </source>
</evidence>
<dbReference type="GO" id="GO:0006412">
    <property type="term" value="P:translation"/>
    <property type="evidence" value="ECO:0007669"/>
    <property type="project" value="UniProtKB-KW"/>
</dbReference>
<feature type="compositionally biased region" description="Basic and acidic residues" evidence="7">
    <location>
        <begin position="221"/>
        <end position="251"/>
    </location>
</feature>
<evidence type="ECO:0000256" key="4">
    <source>
        <dbReference type="ARBA" id="ARBA00022884"/>
    </source>
</evidence>
<dbReference type="InterPro" id="IPR051270">
    <property type="entry name" value="Tyrosine-tRNA_ligase_regulator"/>
</dbReference>
<evidence type="ECO:0000256" key="3">
    <source>
        <dbReference type="ARBA" id="ARBA00022555"/>
    </source>
</evidence>
<dbReference type="Gene3D" id="1.20.1050.130">
    <property type="match status" value="1"/>
</dbReference>
<evidence type="ECO:0000256" key="7">
    <source>
        <dbReference type="SAM" id="MobiDB-lite"/>
    </source>
</evidence>
<keyword evidence="4 6" id="KW-0694">RNA-binding</keyword>
<gene>
    <name evidence="9" type="primary">LOC110723204</name>
</gene>
<dbReference type="OMA" id="QVCRTVC"/>
<evidence type="ECO:0000259" key="8">
    <source>
        <dbReference type="PROSITE" id="PS50886"/>
    </source>
</evidence>
<dbReference type="OrthoDB" id="197206at2759"/>
<dbReference type="Pfam" id="PF01588">
    <property type="entry name" value="tRNA_bind"/>
    <property type="match status" value="1"/>
</dbReference>
<dbReference type="GO" id="GO:0000049">
    <property type="term" value="F:tRNA binding"/>
    <property type="evidence" value="ECO:0007669"/>
    <property type="project" value="UniProtKB-UniRule"/>
</dbReference>
<keyword evidence="5" id="KW-0648">Protein biosynthesis</keyword>
<evidence type="ECO:0000256" key="5">
    <source>
        <dbReference type="ARBA" id="ARBA00022917"/>
    </source>
</evidence>
<dbReference type="InterPro" id="IPR036282">
    <property type="entry name" value="Glutathione-S-Trfase_C_sf"/>
</dbReference>
<dbReference type="KEGG" id="cqi:110704453"/>
<dbReference type="CDD" id="cd02799">
    <property type="entry name" value="tRNA_bind_EMAP-II_like"/>
    <property type="match status" value="1"/>
</dbReference>
<dbReference type="SMR" id="A0A803MJM4"/>
<dbReference type="AlphaFoldDB" id="A0A803MJM4"/>
<keyword evidence="2" id="KW-0963">Cytoplasm</keyword>
<comment type="subcellular location">
    <subcellularLocation>
        <location evidence="1">Cytoplasm</location>
    </subcellularLocation>
</comment>
<evidence type="ECO:0000313" key="10">
    <source>
        <dbReference type="Proteomes" id="UP000596660"/>
    </source>
</evidence>
<feature type="domain" description="TRNA-binding" evidence="8">
    <location>
        <begin position="255"/>
        <end position="358"/>
    </location>
</feature>
<feature type="region of interest" description="Disordered" evidence="7">
    <location>
        <begin position="190"/>
        <end position="251"/>
    </location>
</feature>
<dbReference type="GO" id="GO:0005737">
    <property type="term" value="C:cytoplasm"/>
    <property type="evidence" value="ECO:0007669"/>
    <property type="project" value="UniProtKB-SubCell"/>
</dbReference>
<dbReference type="PANTHER" id="PTHR11586">
    <property type="entry name" value="TRNA-AMINOACYLATION COFACTOR ARC1 FAMILY MEMBER"/>
    <property type="match status" value="1"/>
</dbReference>
<dbReference type="InterPro" id="IPR053836">
    <property type="entry name" value="Arc1-like_N"/>
</dbReference>
<dbReference type="Pfam" id="PF21972">
    <property type="entry name" value="Arc1p_N_like"/>
    <property type="match status" value="1"/>
</dbReference>
<dbReference type="Gramene" id="AUR62030607-RA">
    <property type="protein sequence ID" value="AUR62030607-RA:cds"/>
    <property type="gene ID" value="AUR62030607"/>
</dbReference>
<reference evidence="9" key="1">
    <citation type="journal article" date="2017" name="Nature">
        <title>The genome of Chenopodium quinoa.</title>
        <authorList>
            <person name="Jarvis D.E."/>
            <person name="Ho Y.S."/>
            <person name="Lightfoot D.J."/>
            <person name="Schmoeckel S.M."/>
            <person name="Li B."/>
            <person name="Borm T.J.A."/>
            <person name="Ohyanagi H."/>
            <person name="Mineta K."/>
            <person name="Michell C.T."/>
            <person name="Saber N."/>
            <person name="Kharbatia N.M."/>
            <person name="Rupper R.R."/>
            <person name="Sharp A.R."/>
            <person name="Dally N."/>
            <person name="Boughton B.A."/>
            <person name="Woo Y.H."/>
            <person name="Gao G."/>
            <person name="Schijlen E.G.W.M."/>
            <person name="Guo X."/>
            <person name="Momin A.A."/>
            <person name="Negrao S."/>
            <person name="Al-Babili S."/>
            <person name="Gehring C."/>
            <person name="Roessner U."/>
            <person name="Jung C."/>
            <person name="Murphy K."/>
            <person name="Arold S.T."/>
            <person name="Gojobori T."/>
            <person name="van der Linden C.G."/>
            <person name="van Loo E.N."/>
            <person name="Jellen E.N."/>
            <person name="Maughan P.J."/>
            <person name="Tester M."/>
        </authorList>
    </citation>
    <scope>NUCLEOTIDE SEQUENCE [LARGE SCALE GENOMIC DNA]</scope>
    <source>
        <strain evidence="9">cv. PI 614886</strain>
    </source>
</reference>
<dbReference type="PANTHER" id="PTHR11586:SF33">
    <property type="entry name" value="AMINOACYL TRNA SYNTHASE COMPLEX-INTERACTING MULTIFUNCTIONAL PROTEIN 1"/>
    <property type="match status" value="1"/>
</dbReference>
<organism evidence="9 10">
    <name type="scientific">Chenopodium quinoa</name>
    <name type="common">Quinoa</name>
    <dbReference type="NCBI Taxonomy" id="63459"/>
    <lineage>
        <taxon>Eukaryota</taxon>
        <taxon>Viridiplantae</taxon>
        <taxon>Streptophyta</taxon>
        <taxon>Embryophyta</taxon>
        <taxon>Tracheophyta</taxon>
        <taxon>Spermatophyta</taxon>
        <taxon>Magnoliopsida</taxon>
        <taxon>eudicotyledons</taxon>
        <taxon>Gunneridae</taxon>
        <taxon>Pentapetalae</taxon>
        <taxon>Caryophyllales</taxon>
        <taxon>Chenopodiaceae</taxon>
        <taxon>Chenopodioideae</taxon>
        <taxon>Atripliceae</taxon>
        <taxon>Chenopodium</taxon>
    </lineage>
</organism>
<protein>
    <recommendedName>
        <fullName evidence="8">tRNA-binding domain-containing protein</fullName>
    </recommendedName>
</protein>
<proteinExistence type="predicted"/>
<dbReference type="InterPro" id="IPR012340">
    <property type="entry name" value="NA-bd_OB-fold"/>
</dbReference>
<evidence type="ECO:0000256" key="6">
    <source>
        <dbReference type="PROSITE-ProRule" id="PRU00209"/>
    </source>
</evidence>
<keyword evidence="3 6" id="KW-0820">tRNA-binding</keyword>
<feature type="compositionally biased region" description="Basic and acidic residues" evidence="7">
    <location>
        <begin position="192"/>
        <end position="208"/>
    </location>
</feature>
<reference evidence="9" key="2">
    <citation type="submission" date="2021-03" db="UniProtKB">
        <authorList>
            <consortium name="EnsemblPlants"/>
        </authorList>
    </citation>
    <scope>IDENTIFICATION</scope>
</reference>
<sequence length="416" mass="45449">MINPTKITSFQLKREKIQAKMAEPRKQILVSTLCKRLSLDPKDFSGDIEKCDVKSLCTNILKSSPNGSSLLSNDEGMKWIEFAENFPVDSAACIGAINGLNDELLLKSVLLGNGLRLSEADVIVYSVIHPCMVNISKSDRQKFPNVLRWMDFVQNKEDFGDILEKILIEKLRFQPPASKNVHLVEVNSSGKDAAKDTKSDVNLKKDTPKGANTVDASEANKGSKKDSTQKKAKSDKATVEQKKPEAEAAPKDEVPVSLLNIQVGLIRKAWKHPSADSLLVEEIEVGESKVRQVVSGLAKFCSPDDLVNRRVALITNVKPGKLRDIVSEGLVLCASSEDHSVVEPLLPPEGAVVGERVSFSGHEGKPEDVLNPKKKQLDKITPHLYTDENGIATYKGIPFMTSGGPCTSSIKKGSIK</sequence>
<dbReference type="Gene3D" id="2.40.50.140">
    <property type="entry name" value="Nucleic acid-binding proteins"/>
    <property type="match status" value="1"/>
</dbReference>
<dbReference type="EnsemblPlants" id="AUR62030607-RA">
    <property type="protein sequence ID" value="AUR62030607-RA:cds"/>
    <property type="gene ID" value="AUR62030607"/>
</dbReference>
<dbReference type="GO" id="GO:0032991">
    <property type="term" value="C:protein-containing complex"/>
    <property type="evidence" value="ECO:0007669"/>
    <property type="project" value="UniProtKB-ARBA"/>
</dbReference>
<accession>A0A803MJM4</accession>
<dbReference type="InterPro" id="IPR002547">
    <property type="entry name" value="tRNA-bd_dom"/>
</dbReference>
<evidence type="ECO:0000256" key="1">
    <source>
        <dbReference type="ARBA" id="ARBA00004496"/>
    </source>
</evidence>
<dbReference type="FunFam" id="2.40.50.140:FF:000047">
    <property type="entry name" value="tyrosine--tRNA ligase, cytoplasmic isoform X2"/>
    <property type="match status" value="1"/>
</dbReference>
<name>A0A803MJM4_CHEQI</name>
<keyword evidence="10" id="KW-1185">Reference proteome</keyword>
<dbReference type="SUPFAM" id="SSF47616">
    <property type="entry name" value="GST C-terminal domain-like"/>
    <property type="match status" value="1"/>
</dbReference>